<dbReference type="AlphaFoldDB" id="A0AAW2EYP4"/>
<proteinExistence type="predicted"/>
<keyword evidence="2" id="KW-1185">Reference proteome</keyword>
<evidence type="ECO:0000313" key="2">
    <source>
        <dbReference type="Proteomes" id="UP001430953"/>
    </source>
</evidence>
<comment type="caution">
    <text evidence="1">The sequence shown here is derived from an EMBL/GenBank/DDBJ whole genome shotgun (WGS) entry which is preliminary data.</text>
</comment>
<accession>A0AAW2EYP4</accession>
<protein>
    <submittedName>
        <fullName evidence="1">Uncharacterized protein</fullName>
    </submittedName>
</protein>
<reference evidence="1 2" key="1">
    <citation type="submission" date="2023-03" db="EMBL/GenBank/DDBJ databases">
        <title>High recombination rates correlate with genetic variation in Cardiocondyla obscurior ants.</title>
        <authorList>
            <person name="Errbii M."/>
        </authorList>
    </citation>
    <scope>NUCLEOTIDE SEQUENCE [LARGE SCALE GENOMIC DNA]</scope>
    <source>
        <strain evidence="1">Alpha-2009</strain>
        <tissue evidence="1">Whole body</tissue>
    </source>
</reference>
<name>A0AAW2EYP4_9HYME</name>
<gene>
    <name evidence="1" type="ORF">PUN28_015000</name>
</gene>
<sequence length="75" mass="8691">MTVPFSRGDLRRTVWLRDVILEELTAYGIFFSYVTNEREIFSAYKMDTGLKVLSHVFFFLYTGQLSSAINPSICK</sequence>
<organism evidence="1 2">
    <name type="scientific">Cardiocondyla obscurior</name>
    <dbReference type="NCBI Taxonomy" id="286306"/>
    <lineage>
        <taxon>Eukaryota</taxon>
        <taxon>Metazoa</taxon>
        <taxon>Ecdysozoa</taxon>
        <taxon>Arthropoda</taxon>
        <taxon>Hexapoda</taxon>
        <taxon>Insecta</taxon>
        <taxon>Pterygota</taxon>
        <taxon>Neoptera</taxon>
        <taxon>Endopterygota</taxon>
        <taxon>Hymenoptera</taxon>
        <taxon>Apocrita</taxon>
        <taxon>Aculeata</taxon>
        <taxon>Formicoidea</taxon>
        <taxon>Formicidae</taxon>
        <taxon>Myrmicinae</taxon>
        <taxon>Cardiocondyla</taxon>
    </lineage>
</organism>
<dbReference type="EMBL" id="JADYXP020000016">
    <property type="protein sequence ID" value="KAL0108095.1"/>
    <property type="molecule type" value="Genomic_DNA"/>
</dbReference>
<dbReference type="Proteomes" id="UP001430953">
    <property type="component" value="Unassembled WGS sequence"/>
</dbReference>
<evidence type="ECO:0000313" key="1">
    <source>
        <dbReference type="EMBL" id="KAL0108095.1"/>
    </source>
</evidence>